<protein>
    <submittedName>
        <fullName evidence="1">Uncharacterized protein</fullName>
    </submittedName>
</protein>
<gene>
    <name evidence="1" type="ORF">S01H1_71129</name>
</gene>
<feature type="non-terminal residue" evidence="1">
    <location>
        <position position="175"/>
    </location>
</feature>
<name>X0X748_9ZZZZ</name>
<accession>X0X748</accession>
<sequence length="175" mass="18764">MRQRKILSTFMISTLVLLTTLGVVLQNNTMVPEVAAIASFNVVVSPVSQTVDYAVNQFAWYNVLVQSVDGFIGEVTLNASITTGPDDEVSLSFPGGSTVTVPLDGQSFTYLRATIGSPADVPIGVYNIRVRGFASTQSSNPGWVNDANIELRVIQHDPVEGDFRLSSTPGTVIDL</sequence>
<proteinExistence type="predicted"/>
<dbReference type="EMBL" id="BARS01047347">
    <property type="protein sequence ID" value="GAG39044.1"/>
    <property type="molecule type" value="Genomic_DNA"/>
</dbReference>
<reference evidence="1" key="1">
    <citation type="journal article" date="2014" name="Front. Microbiol.">
        <title>High frequency of phylogenetically diverse reductive dehalogenase-homologous genes in deep subseafloor sedimentary metagenomes.</title>
        <authorList>
            <person name="Kawai M."/>
            <person name="Futagami T."/>
            <person name="Toyoda A."/>
            <person name="Takaki Y."/>
            <person name="Nishi S."/>
            <person name="Hori S."/>
            <person name="Arai W."/>
            <person name="Tsubouchi T."/>
            <person name="Morono Y."/>
            <person name="Uchiyama I."/>
            <person name="Ito T."/>
            <person name="Fujiyama A."/>
            <person name="Inagaki F."/>
            <person name="Takami H."/>
        </authorList>
    </citation>
    <scope>NUCLEOTIDE SEQUENCE</scope>
    <source>
        <strain evidence="1">Expedition CK06-06</strain>
    </source>
</reference>
<comment type="caution">
    <text evidence="1">The sequence shown here is derived from an EMBL/GenBank/DDBJ whole genome shotgun (WGS) entry which is preliminary data.</text>
</comment>
<organism evidence="1">
    <name type="scientific">marine sediment metagenome</name>
    <dbReference type="NCBI Taxonomy" id="412755"/>
    <lineage>
        <taxon>unclassified sequences</taxon>
        <taxon>metagenomes</taxon>
        <taxon>ecological metagenomes</taxon>
    </lineage>
</organism>
<evidence type="ECO:0000313" key="1">
    <source>
        <dbReference type="EMBL" id="GAG39044.1"/>
    </source>
</evidence>
<dbReference type="AlphaFoldDB" id="X0X748"/>